<dbReference type="EMBL" id="KY606587">
    <property type="protein sequence ID" value="ARB06072.1"/>
    <property type="molecule type" value="Genomic_DNA"/>
</dbReference>
<dbReference type="Proteomes" id="UP000224401">
    <property type="component" value="Segment"/>
</dbReference>
<gene>
    <name evidence="1" type="ORF">vBDshSR5C_18</name>
</gene>
<protein>
    <submittedName>
        <fullName evidence="1">Uncharacterized protein</fullName>
    </submittedName>
</protein>
<organism evidence="1 2">
    <name type="scientific">Dinoroseobacter phage vB_DshS-R5C</name>
    <dbReference type="NCBI Taxonomy" id="1965368"/>
    <lineage>
        <taxon>Viruses</taxon>
        <taxon>Duplodnaviria</taxon>
        <taxon>Heunggongvirae</taxon>
        <taxon>Uroviricota</taxon>
        <taxon>Caudoviricetes</taxon>
        <taxon>Nanhaivirus</taxon>
        <taxon>Nanhaivirus D5C</taxon>
    </lineage>
</organism>
<proteinExistence type="predicted"/>
<evidence type="ECO:0000313" key="1">
    <source>
        <dbReference type="EMBL" id="ARB06072.1"/>
    </source>
</evidence>
<reference evidence="1 2" key="1">
    <citation type="submission" date="2017-02" db="EMBL/GenBank/DDBJ databases">
        <title>A novel roseosiphophage isolated from the oligotrophic South China Sea.</title>
        <authorList>
            <person name="Yang Y."/>
            <person name="Cai L."/>
            <person name="Zhang R."/>
        </authorList>
    </citation>
    <scope>NUCLEOTIDE SEQUENCE [LARGE SCALE GENOMIC DNA]</scope>
</reference>
<name>A0A1V0DY35_9CAUD</name>
<keyword evidence="2" id="KW-1185">Reference proteome</keyword>
<evidence type="ECO:0000313" key="2">
    <source>
        <dbReference type="Proteomes" id="UP000224401"/>
    </source>
</evidence>
<accession>A0A1V0DY35</accession>
<sequence>MRSSDRIDSADGSVDIAFDVDLKDDVFALNAAQSGWVYFIGHNNRVGRVYVAAGIAFPLRVSCVLSAGTEPTDIVGLV</sequence>